<dbReference type="Gene3D" id="2.30.29.30">
    <property type="entry name" value="Pleckstrin-homology domain (PH domain)/Phosphotyrosine-binding domain (PTB)"/>
    <property type="match status" value="1"/>
</dbReference>
<sequence>MQEVLLEPALPSRTGSIRRKVEAAKRIGRPTSKFQFTLTARSLTGLPLPPKCSAIALQLSRGRGKTVTTEAVRTDTGSVSWNGAVLLINATLRQSHTGKGFSNKAYRVSLVGVFEKRLRELARTEINLSAFAGATMPTSHSLQLVAHKRLLGGVKSPPVLSLEVAALEISSADDANDDDDDTSSRCSEGSRATWRSYSVASSDGCEAEQDLHGFEPSRSPALLPIGEDASLRYSSVEKDGMRELNASVARIQVVGSTRDVAPSAAGSGGTERVLWSGWLDKQAVSAPTLLKNWRRRFVVLHPTRLTWSKQEGGKPANSLPVVPPTKVTLQASNAKLVSVRTDSRELLVKAATEQQAEALFAAVQQAVQSSVG</sequence>
<evidence type="ECO:0000259" key="1">
    <source>
        <dbReference type="PROSITE" id="PS50003"/>
    </source>
</evidence>
<dbReference type="Pfam" id="PF10358">
    <property type="entry name" value="NT-C2"/>
    <property type="match status" value="1"/>
</dbReference>
<feature type="domain" description="C2 NT-type" evidence="2">
    <location>
        <begin position="24"/>
        <end position="168"/>
    </location>
</feature>
<comment type="caution">
    <text evidence="3">The sequence shown here is derived from an EMBL/GenBank/DDBJ whole genome shotgun (WGS) entry which is preliminary data.</text>
</comment>
<keyword evidence="4" id="KW-1185">Reference proteome</keyword>
<reference evidence="3 4" key="1">
    <citation type="journal article" date="2024" name="Science">
        <title>Giant polyketide synthase enzymes in the biosynthesis of giant marine polyether toxins.</title>
        <authorList>
            <person name="Fallon T.R."/>
            <person name="Shende V.V."/>
            <person name="Wierzbicki I.H."/>
            <person name="Pendleton A.L."/>
            <person name="Watervoot N.F."/>
            <person name="Auber R.P."/>
            <person name="Gonzalez D.J."/>
            <person name="Wisecaver J.H."/>
            <person name="Moore B.S."/>
        </authorList>
    </citation>
    <scope>NUCLEOTIDE SEQUENCE [LARGE SCALE GENOMIC DNA]</scope>
    <source>
        <strain evidence="3 4">12B1</strain>
    </source>
</reference>
<organism evidence="3 4">
    <name type="scientific">Prymnesium parvum</name>
    <name type="common">Toxic golden alga</name>
    <dbReference type="NCBI Taxonomy" id="97485"/>
    <lineage>
        <taxon>Eukaryota</taxon>
        <taxon>Haptista</taxon>
        <taxon>Haptophyta</taxon>
        <taxon>Prymnesiophyceae</taxon>
        <taxon>Prymnesiales</taxon>
        <taxon>Prymnesiaceae</taxon>
        <taxon>Prymnesium</taxon>
    </lineage>
</organism>
<dbReference type="InterPro" id="IPR011993">
    <property type="entry name" value="PH-like_dom_sf"/>
</dbReference>
<evidence type="ECO:0008006" key="5">
    <source>
        <dbReference type="Google" id="ProtNLM"/>
    </source>
</evidence>
<dbReference type="InterPro" id="IPR019448">
    <property type="entry name" value="NT-C2"/>
</dbReference>
<gene>
    <name evidence="3" type="ORF">AB1Y20_012436</name>
</gene>
<dbReference type="Proteomes" id="UP001515480">
    <property type="component" value="Unassembled WGS sequence"/>
</dbReference>
<dbReference type="InterPro" id="IPR001849">
    <property type="entry name" value="PH_domain"/>
</dbReference>
<name>A0AB34IHV8_PRYPA</name>
<dbReference type="EMBL" id="JBGBPQ010000024">
    <property type="protein sequence ID" value="KAL1499749.1"/>
    <property type="molecule type" value="Genomic_DNA"/>
</dbReference>
<feature type="domain" description="PH" evidence="1">
    <location>
        <begin position="272"/>
        <end position="368"/>
    </location>
</feature>
<proteinExistence type="predicted"/>
<protein>
    <recommendedName>
        <fullName evidence="5">C2 NT-type domain-containing protein</fullName>
    </recommendedName>
</protein>
<evidence type="ECO:0000313" key="4">
    <source>
        <dbReference type="Proteomes" id="UP001515480"/>
    </source>
</evidence>
<evidence type="ECO:0000259" key="2">
    <source>
        <dbReference type="PROSITE" id="PS51840"/>
    </source>
</evidence>
<evidence type="ECO:0000313" key="3">
    <source>
        <dbReference type="EMBL" id="KAL1499749.1"/>
    </source>
</evidence>
<dbReference type="PROSITE" id="PS51840">
    <property type="entry name" value="C2_NT"/>
    <property type="match status" value="1"/>
</dbReference>
<dbReference type="SUPFAM" id="SSF50729">
    <property type="entry name" value="PH domain-like"/>
    <property type="match status" value="1"/>
</dbReference>
<accession>A0AB34IHV8</accession>
<dbReference type="PROSITE" id="PS50003">
    <property type="entry name" value="PH_DOMAIN"/>
    <property type="match status" value="1"/>
</dbReference>
<dbReference type="SMART" id="SM00233">
    <property type="entry name" value="PH"/>
    <property type="match status" value="1"/>
</dbReference>
<dbReference type="AlphaFoldDB" id="A0AB34IHV8"/>